<dbReference type="SUPFAM" id="SSF46626">
    <property type="entry name" value="Cytochrome c"/>
    <property type="match status" value="1"/>
</dbReference>
<name>A0A432MFN4_9BACT</name>
<feature type="domain" description="Cytochrome c" evidence="5">
    <location>
        <begin position="286"/>
        <end position="423"/>
    </location>
</feature>
<dbReference type="NCBIfam" id="TIGR02603">
    <property type="entry name" value="CxxCH_TIGR02603"/>
    <property type="match status" value="1"/>
</dbReference>
<evidence type="ECO:0000256" key="3">
    <source>
        <dbReference type="ARBA" id="ARBA00023004"/>
    </source>
</evidence>
<dbReference type="InterPro" id="IPR036909">
    <property type="entry name" value="Cyt_c-like_dom_sf"/>
</dbReference>
<dbReference type="AlphaFoldDB" id="A0A432MFN4"/>
<dbReference type="Gene3D" id="1.10.760.10">
    <property type="entry name" value="Cytochrome c-like domain"/>
    <property type="match status" value="1"/>
</dbReference>
<sequence length="425" mass="44460">MRLPALVPLLAAALSPRPDAPADRPASPLAWPAGPLEVRIAYDAPLVEGDAVAAIGRAIPFRLEDQTGAGALEPAGSLMIAGVSLRDGGRTLVLLTDPHPTEATYSPELPGALGRPSYDLSGVEVSWTPEGSDDPEWVGWLPELDPEASQSATLSSAEHREAFNRMRHPGTLTLRTLLDLPEGEVPLSIAADRPIEAELAFLPLEFDDQHRAETLVESFGEPSELYITLPTGPEAGASPPSLRVSVGEPGGPGRPLDRAQLILPWAPAAIEPPAVPPPLPEGMLGGDPDRGEAVFFGETGKCATCHRIGGKGGEVGPDLSAIGGRLDLAALYHAIEAPSAAISPEYLPYTVAMADGRVFSGIVRAEGPETIRVVGADAQATSIPRAEVAEIRPVSTSIMPVGLAGALGERDLRDLLSYLAGRRDE</sequence>
<evidence type="ECO:0000313" key="6">
    <source>
        <dbReference type="EMBL" id="RUL84908.1"/>
    </source>
</evidence>
<protein>
    <submittedName>
        <fullName evidence="6">C-type cytochrome</fullName>
    </submittedName>
</protein>
<evidence type="ECO:0000259" key="5">
    <source>
        <dbReference type="PROSITE" id="PS51007"/>
    </source>
</evidence>
<dbReference type="InterPro" id="IPR009056">
    <property type="entry name" value="Cyt_c-like_dom"/>
</dbReference>
<evidence type="ECO:0000256" key="4">
    <source>
        <dbReference type="PROSITE-ProRule" id="PRU00433"/>
    </source>
</evidence>
<dbReference type="EMBL" id="RYZH01000045">
    <property type="protein sequence ID" value="RUL84908.1"/>
    <property type="molecule type" value="Genomic_DNA"/>
</dbReference>
<dbReference type="Pfam" id="PF00034">
    <property type="entry name" value="Cytochrom_C"/>
    <property type="match status" value="1"/>
</dbReference>
<keyword evidence="3 4" id="KW-0408">Iron</keyword>
<evidence type="ECO:0000313" key="7">
    <source>
        <dbReference type="Proteomes" id="UP000280296"/>
    </source>
</evidence>
<keyword evidence="7" id="KW-1185">Reference proteome</keyword>
<accession>A0A432MFN4</accession>
<dbReference type="OrthoDB" id="233791at2"/>
<proteinExistence type="predicted"/>
<evidence type="ECO:0000256" key="2">
    <source>
        <dbReference type="ARBA" id="ARBA00022723"/>
    </source>
</evidence>
<dbReference type="PANTHER" id="PTHR33546:SF1">
    <property type="entry name" value="LARGE, MULTIFUNCTIONAL SECRETED PROTEIN"/>
    <property type="match status" value="1"/>
</dbReference>
<dbReference type="InterPro" id="IPR013427">
    <property type="entry name" value="Haem-bd_dom_put"/>
</dbReference>
<keyword evidence="1 4" id="KW-0349">Heme</keyword>
<keyword evidence="2 4" id="KW-0479">Metal-binding</keyword>
<reference evidence="6 7" key="1">
    <citation type="submission" date="2018-12" db="EMBL/GenBank/DDBJ databases">
        <authorList>
            <person name="Toschakov S.V."/>
        </authorList>
    </citation>
    <scope>NUCLEOTIDE SEQUENCE [LARGE SCALE GENOMIC DNA]</scope>
    <source>
        <strain evidence="6 7">GM2012</strain>
    </source>
</reference>
<dbReference type="GO" id="GO:0009055">
    <property type="term" value="F:electron transfer activity"/>
    <property type="evidence" value="ECO:0007669"/>
    <property type="project" value="InterPro"/>
</dbReference>
<comment type="caution">
    <text evidence="6">The sequence shown here is derived from an EMBL/GenBank/DDBJ whole genome shotgun (WGS) entry which is preliminary data.</text>
</comment>
<evidence type="ECO:0000256" key="1">
    <source>
        <dbReference type="ARBA" id="ARBA00022617"/>
    </source>
</evidence>
<dbReference type="Proteomes" id="UP000280296">
    <property type="component" value="Unassembled WGS sequence"/>
</dbReference>
<dbReference type="GO" id="GO:0046872">
    <property type="term" value="F:metal ion binding"/>
    <property type="evidence" value="ECO:0007669"/>
    <property type="project" value="UniProtKB-KW"/>
</dbReference>
<dbReference type="RefSeq" id="WP_126727183.1">
    <property type="nucleotide sequence ID" value="NZ_RYZH01000045.1"/>
</dbReference>
<dbReference type="GO" id="GO:0020037">
    <property type="term" value="F:heme binding"/>
    <property type="evidence" value="ECO:0007669"/>
    <property type="project" value="InterPro"/>
</dbReference>
<organism evidence="6 7">
    <name type="scientific">Tautonia sociabilis</name>
    <dbReference type="NCBI Taxonomy" id="2080755"/>
    <lineage>
        <taxon>Bacteria</taxon>
        <taxon>Pseudomonadati</taxon>
        <taxon>Planctomycetota</taxon>
        <taxon>Planctomycetia</taxon>
        <taxon>Isosphaerales</taxon>
        <taxon>Isosphaeraceae</taxon>
        <taxon>Tautonia</taxon>
    </lineage>
</organism>
<reference evidence="6 7" key="2">
    <citation type="submission" date="2019-01" db="EMBL/GenBank/DDBJ databases">
        <title>Tautonia sociabilis, a novel thermotolerant planctomycete of Isosphaeraceae family, isolated from a 4000 m deep subterranean habitat.</title>
        <authorList>
            <person name="Kovaleva O.L."/>
            <person name="Elcheninov A.G."/>
            <person name="Van Heerden E."/>
            <person name="Toshchakov S.V."/>
            <person name="Novikov A."/>
            <person name="Bonch-Osmolovskaya E.A."/>
            <person name="Kublanov I.V."/>
        </authorList>
    </citation>
    <scope>NUCLEOTIDE SEQUENCE [LARGE SCALE GENOMIC DNA]</scope>
    <source>
        <strain evidence="6 7">GM2012</strain>
    </source>
</reference>
<dbReference type="PANTHER" id="PTHR33546">
    <property type="entry name" value="LARGE, MULTIFUNCTIONAL SECRETED PROTEIN-RELATED"/>
    <property type="match status" value="1"/>
</dbReference>
<gene>
    <name evidence="6" type="ORF">TsocGM_19750</name>
</gene>
<dbReference type="PROSITE" id="PS51007">
    <property type="entry name" value="CYTC"/>
    <property type="match status" value="1"/>
</dbReference>